<feature type="transmembrane region" description="Helical" evidence="1">
    <location>
        <begin position="39"/>
        <end position="59"/>
    </location>
</feature>
<reference evidence="2" key="1">
    <citation type="submission" date="2020-12" db="EMBL/GenBank/DDBJ databases">
        <authorList>
            <person name="Rodrigo-Torres L."/>
            <person name="Arahal R. D."/>
            <person name="Lucena T."/>
        </authorList>
    </citation>
    <scope>NUCLEOTIDE SEQUENCE</scope>
    <source>
        <strain evidence="2">CECT 9390</strain>
    </source>
</reference>
<dbReference type="AlphaFoldDB" id="A0A9N8QTA7"/>
<protein>
    <submittedName>
        <fullName evidence="2">Uncharacterized protein</fullName>
    </submittedName>
</protein>
<sequence>MKNLFLTLKSWQLFLLIFLIPFIIGVVSINYLFNSLHYHYWMKSIFGLLLFLEIGDLLWKHSIVFGLGKQISTEFQVKKNSFYIFFILRFLSLFVFLKLINYLAYCSYTDGVKFPIGDALGTIIVVLGGSFLFSFLAQIGIVVLTAKTLKTIETQRKITFSDYIGNAFLFYFSPIGIFILQPQINNLISDDL</sequence>
<feature type="transmembrane region" description="Helical" evidence="1">
    <location>
        <begin position="164"/>
        <end position="184"/>
    </location>
</feature>
<evidence type="ECO:0000313" key="3">
    <source>
        <dbReference type="Proteomes" id="UP000662618"/>
    </source>
</evidence>
<proteinExistence type="predicted"/>
<dbReference type="RefSeq" id="WP_162086937.1">
    <property type="nucleotide sequence ID" value="NZ_CAJIMS010000001.1"/>
</dbReference>
<evidence type="ECO:0000256" key="1">
    <source>
        <dbReference type="SAM" id="Phobius"/>
    </source>
</evidence>
<name>A0A9N8QTA7_9FLAO</name>
<evidence type="ECO:0000313" key="2">
    <source>
        <dbReference type="EMBL" id="CAD7798876.1"/>
    </source>
</evidence>
<comment type="caution">
    <text evidence="2">The sequence shown here is derived from an EMBL/GenBank/DDBJ whole genome shotgun (WGS) entry which is preliminary data.</text>
</comment>
<organism evidence="2 3">
    <name type="scientific">Chryseobacterium aquaeductus</name>
    <dbReference type="NCBI Taxonomy" id="2675056"/>
    <lineage>
        <taxon>Bacteria</taxon>
        <taxon>Pseudomonadati</taxon>
        <taxon>Bacteroidota</taxon>
        <taxon>Flavobacteriia</taxon>
        <taxon>Flavobacteriales</taxon>
        <taxon>Weeksellaceae</taxon>
        <taxon>Chryseobacterium group</taxon>
        <taxon>Chryseobacterium</taxon>
    </lineage>
</organism>
<accession>A0A9N8QTA7</accession>
<feature type="transmembrane region" description="Helical" evidence="1">
    <location>
        <begin position="80"/>
        <end position="100"/>
    </location>
</feature>
<keyword evidence="3" id="KW-1185">Reference proteome</keyword>
<keyword evidence="1" id="KW-1133">Transmembrane helix</keyword>
<feature type="transmembrane region" description="Helical" evidence="1">
    <location>
        <begin position="120"/>
        <end position="144"/>
    </location>
</feature>
<dbReference type="EMBL" id="CAJIMS010000001">
    <property type="protein sequence ID" value="CAD7798876.1"/>
    <property type="molecule type" value="Genomic_DNA"/>
</dbReference>
<dbReference type="Proteomes" id="UP000662618">
    <property type="component" value="Unassembled WGS sequence"/>
</dbReference>
<keyword evidence="1" id="KW-0472">Membrane</keyword>
<keyword evidence="1" id="KW-0812">Transmembrane</keyword>
<gene>
    <name evidence="2" type="ORF">CHRY9390_00401</name>
</gene>
<feature type="transmembrane region" description="Helical" evidence="1">
    <location>
        <begin position="12"/>
        <end position="33"/>
    </location>
</feature>